<feature type="region of interest" description="Disordered" evidence="2">
    <location>
        <begin position="100"/>
        <end position="145"/>
    </location>
</feature>
<dbReference type="Pfam" id="PF22486">
    <property type="entry name" value="MATH_2"/>
    <property type="match status" value="1"/>
</dbReference>
<keyword evidence="5" id="KW-1185">Reference proteome</keyword>
<dbReference type="SUPFAM" id="SSF49599">
    <property type="entry name" value="TRAF domain-like"/>
    <property type="match status" value="1"/>
</dbReference>
<dbReference type="InterPro" id="IPR002083">
    <property type="entry name" value="MATH/TRAF_dom"/>
</dbReference>
<dbReference type="PANTHER" id="PTHR46236">
    <property type="entry name" value="TRAF-LIKE SUPERFAMILY PROTEIN"/>
    <property type="match status" value="1"/>
</dbReference>
<dbReference type="InterPro" id="IPR050804">
    <property type="entry name" value="MCC"/>
</dbReference>
<dbReference type="PANTHER" id="PTHR46236:SF35">
    <property type="entry name" value="MATH DOMAIN-CONTAINING PROTEIN"/>
    <property type="match status" value="1"/>
</dbReference>
<proteinExistence type="predicted"/>
<dbReference type="Gramene" id="RZC76042">
    <property type="protein sequence ID" value="RZC76042"/>
    <property type="gene ID" value="C5167_000207"/>
</dbReference>
<evidence type="ECO:0000259" key="3">
    <source>
        <dbReference type="PROSITE" id="PS50144"/>
    </source>
</evidence>
<dbReference type="AlphaFoldDB" id="A0A4Y7KUF7"/>
<organism evidence="4 5">
    <name type="scientific">Papaver somniferum</name>
    <name type="common">Opium poppy</name>
    <dbReference type="NCBI Taxonomy" id="3469"/>
    <lineage>
        <taxon>Eukaryota</taxon>
        <taxon>Viridiplantae</taxon>
        <taxon>Streptophyta</taxon>
        <taxon>Embryophyta</taxon>
        <taxon>Tracheophyta</taxon>
        <taxon>Spermatophyta</taxon>
        <taxon>Magnoliopsida</taxon>
        <taxon>Ranunculales</taxon>
        <taxon>Papaveraceae</taxon>
        <taxon>Papaveroideae</taxon>
        <taxon>Papaver</taxon>
    </lineage>
</organism>
<dbReference type="InterPro" id="IPR008974">
    <property type="entry name" value="TRAF-like"/>
</dbReference>
<accession>A0A4Y7KUF7</accession>
<evidence type="ECO:0000313" key="5">
    <source>
        <dbReference type="Proteomes" id="UP000316621"/>
    </source>
</evidence>
<gene>
    <name evidence="4" type="ORF">C5167_000207</name>
</gene>
<keyword evidence="1" id="KW-0175">Coiled coil</keyword>
<evidence type="ECO:0000313" key="4">
    <source>
        <dbReference type="EMBL" id="RZC76042.1"/>
    </source>
</evidence>
<protein>
    <recommendedName>
        <fullName evidence="3">MATH domain-containing protein</fullName>
    </recommendedName>
</protein>
<reference evidence="4 5" key="1">
    <citation type="journal article" date="2018" name="Science">
        <title>The opium poppy genome and morphinan production.</title>
        <authorList>
            <person name="Guo L."/>
            <person name="Winzer T."/>
            <person name="Yang X."/>
            <person name="Li Y."/>
            <person name="Ning Z."/>
            <person name="He Z."/>
            <person name="Teodor R."/>
            <person name="Lu Y."/>
            <person name="Bowser T.A."/>
            <person name="Graham I.A."/>
            <person name="Ye K."/>
        </authorList>
    </citation>
    <scope>NUCLEOTIDE SEQUENCE [LARGE SCALE GENOMIC DNA]</scope>
    <source>
        <strain evidence="5">cv. HN1</strain>
        <tissue evidence="4">Leaves</tissue>
    </source>
</reference>
<name>A0A4Y7KUF7_PAPSO</name>
<feature type="domain" description="MATH" evidence="3">
    <location>
        <begin position="1"/>
        <end position="92"/>
    </location>
</feature>
<dbReference type="CDD" id="cd00121">
    <property type="entry name" value="MATH"/>
    <property type="match status" value="1"/>
</dbReference>
<feature type="compositionally biased region" description="Basic and acidic residues" evidence="2">
    <location>
        <begin position="113"/>
        <end position="140"/>
    </location>
</feature>
<dbReference type="Proteomes" id="UP000316621">
    <property type="component" value="Chromosome 9"/>
</dbReference>
<evidence type="ECO:0000256" key="2">
    <source>
        <dbReference type="SAM" id="MobiDB-lite"/>
    </source>
</evidence>
<evidence type="ECO:0000256" key="1">
    <source>
        <dbReference type="ARBA" id="ARBA00023054"/>
    </source>
</evidence>
<dbReference type="EMBL" id="CM010723">
    <property type="protein sequence ID" value="RZC76042.1"/>
    <property type="molecule type" value="Genomic_DNA"/>
</dbReference>
<sequence>MIYPTGDCKAYDLYLSLFLHPVDWTESLDTGYSFTVTSQTDPSMRLKRELKYNNFPGKWPGDGWSRFMLLSELHDPDKGYIVNHTCVITVEVTCMMNKETKDDDDLNEGSPNKVEKTENETQAKGKEEKSSSEAEEERKKGISGMQKVKTGLLDLGHPLRAAKLKMKAAGDELKKAEVQMMAAKDYLRDSISGTEVLVAQYLSLWPNNFSSEDVTGPQKFSPVYMSLPPLVHESFSRDPLLSKTFLELEPTWVPHRGEKVG</sequence>
<dbReference type="PROSITE" id="PS50144">
    <property type="entry name" value="MATH"/>
    <property type="match status" value="1"/>
</dbReference>
<dbReference type="Gene3D" id="2.60.210.10">
    <property type="entry name" value="Apoptosis, Tumor Necrosis Factor Receptor Associated Protein 2, Chain A"/>
    <property type="match status" value="1"/>
</dbReference>